<dbReference type="InterPro" id="IPR043502">
    <property type="entry name" value="DNA/RNA_pol_sf"/>
</dbReference>
<gene>
    <name evidence="2" type="ORF">AABB24_022819</name>
</gene>
<dbReference type="PANTHER" id="PTHR33116">
    <property type="entry name" value="REVERSE TRANSCRIPTASE ZINC-BINDING DOMAIN-CONTAINING PROTEIN-RELATED-RELATED"/>
    <property type="match status" value="1"/>
</dbReference>
<dbReference type="PANTHER" id="PTHR33116:SF85">
    <property type="entry name" value="REVERSE TRANSCRIPTASE ZINC-BINDING DOMAIN-CONTAINING PROTEIN"/>
    <property type="match status" value="1"/>
</dbReference>
<reference evidence="2 3" key="1">
    <citation type="submission" date="2024-05" db="EMBL/GenBank/DDBJ databases">
        <title>De novo assembly of an allotetraploid wild potato.</title>
        <authorList>
            <person name="Hosaka A.J."/>
        </authorList>
    </citation>
    <scope>NUCLEOTIDE SEQUENCE [LARGE SCALE GENOMIC DNA]</scope>
    <source>
        <tissue evidence="2">Young leaves</tissue>
    </source>
</reference>
<dbReference type="SUPFAM" id="SSF56672">
    <property type="entry name" value="DNA/RNA polymerases"/>
    <property type="match status" value="1"/>
</dbReference>
<proteinExistence type="predicted"/>
<comment type="caution">
    <text evidence="2">The sequence shown here is derived from an EMBL/GenBank/DDBJ whole genome shotgun (WGS) entry which is preliminary data.</text>
</comment>
<accession>A0ABD2T193</accession>
<evidence type="ECO:0000313" key="3">
    <source>
        <dbReference type="Proteomes" id="UP001627284"/>
    </source>
</evidence>
<name>A0ABD2T193_9SOLN</name>
<dbReference type="Pfam" id="PF00078">
    <property type="entry name" value="RVT_1"/>
    <property type="match status" value="1"/>
</dbReference>
<evidence type="ECO:0000313" key="2">
    <source>
        <dbReference type="EMBL" id="KAL3349958.1"/>
    </source>
</evidence>
<dbReference type="InterPro" id="IPR000477">
    <property type="entry name" value="RT_dom"/>
</dbReference>
<protein>
    <recommendedName>
        <fullName evidence="1">Reverse transcriptase domain-containing protein</fullName>
    </recommendedName>
</protein>
<evidence type="ECO:0000259" key="1">
    <source>
        <dbReference type="PROSITE" id="PS50878"/>
    </source>
</evidence>
<sequence length="181" mass="20147">MGFGNRWIKYSLTTIKYSVLINKGLVGFFSPQKGLRQGDPLSPFLFILAMECLSKMFQKTCQLQWIEGFKGGSPTGNNVTVSHLLYADDTLLFCGADRSQVIKLNLILHIFEVVSGLHTNMSKSTIYPINSVPNLVEQAGIMCCNIRSFPTTYLGLPLGANFKANEIWSGIIEKFEKKLAT</sequence>
<keyword evidence="3" id="KW-1185">Reference proteome</keyword>
<feature type="domain" description="Reverse transcriptase" evidence="1">
    <location>
        <begin position="1"/>
        <end position="158"/>
    </location>
</feature>
<dbReference type="Proteomes" id="UP001627284">
    <property type="component" value="Unassembled WGS sequence"/>
</dbReference>
<organism evidence="2 3">
    <name type="scientific">Solanum stoloniferum</name>
    <dbReference type="NCBI Taxonomy" id="62892"/>
    <lineage>
        <taxon>Eukaryota</taxon>
        <taxon>Viridiplantae</taxon>
        <taxon>Streptophyta</taxon>
        <taxon>Embryophyta</taxon>
        <taxon>Tracheophyta</taxon>
        <taxon>Spermatophyta</taxon>
        <taxon>Magnoliopsida</taxon>
        <taxon>eudicotyledons</taxon>
        <taxon>Gunneridae</taxon>
        <taxon>Pentapetalae</taxon>
        <taxon>asterids</taxon>
        <taxon>lamiids</taxon>
        <taxon>Solanales</taxon>
        <taxon>Solanaceae</taxon>
        <taxon>Solanoideae</taxon>
        <taxon>Solaneae</taxon>
        <taxon>Solanum</taxon>
    </lineage>
</organism>
<dbReference type="AlphaFoldDB" id="A0ABD2T193"/>
<dbReference type="PROSITE" id="PS50878">
    <property type="entry name" value="RT_POL"/>
    <property type="match status" value="1"/>
</dbReference>
<dbReference type="EMBL" id="JBJKTR010000013">
    <property type="protein sequence ID" value="KAL3349958.1"/>
    <property type="molecule type" value="Genomic_DNA"/>
</dbReference>